<comment type="caution">
    <text evidence="2">The sequence shown here is derived from an EMBL/GenBank/DDBJ whole genome shotgun (WGS) entry which is preliminary data.</text>
</comment>
<reference evidence="2" key="1">
    <citation type="submission" date="2020-09" db="EMBL/GenBank/DDBJ databases">
        <title>Bosea spartocytisi sp. nov. a root nodule endophyte of Spartocytisus supranubius in the high mountain ecosystem fo the Teide National Park (Canary Islands, Spain).</title>
        <authorList>
            <person name="Pulido-Suarez L."/>
            <person name="Peix A."/>
            <person name="Igual J.M."/>
            <person name="Socas-Perez N."/>
            <person name="Velazquez E."/>
            <person name="Flores-Felix J.D."/>
            <person name="Leon-Barrios M."/>
        </authorList>
    </citation>
    <scope>NUCLEOTIDE SEQUENCE</scope>
    <source>
        <strain evidence="2">SSUT16</strain>
    </source>
</reference>
<dbReference type="InterPro" id="IPR000120">
    <property type="entry name" value="Amidase"/>
</dbReference>
<dbReference type="InterPro" id="IPR023631">
    <property type="entry name" value="Amidase_dom"/>
</dbReference>
<organism evidence="2 3">
    <name type="scientific">Bosea spartocytisi</name>
    <dbReference type="NCBI Taxonomy" id="2773451"/>
    <lineage>
        <taxon>Bacteria</taxon>
        <taxon>Pseudomonadati</taxon>
        <taxon>Pseudomonadota</taxon>
        <taxon>Alphaproteobacteria</taxon>
        <taxon>Hyphomicrobiales</taxon>
        <taxon>Boseaceae</taxon>
        <taxon>Bosea</taxon>
    </lineage>
</organism>
<protein>
    <submittedName>
        <fullName evidence="2">Amidase</fullName>
        <ecNumber evidence="2">3.5.1.4</ecNumber>
    </submittedName>
</protein>
<proteinExistence type="predicted"/>
<dbReference type="GO" id="GO:0004040">
    <property type="term" value="F:amidase activity"/>
    <property type="evidence" value="ECO:0007669"/>
    <property type="project" value="UniProtKB-EC"/>
</dbReference>
<name>A0A927EAA5_9HYPH</name>
<dbReference type="Proteomes" id="UP000619295">
    <property type="component" value="Unassembled WGS sequence"/>
</dbReference>
<dbReference type="InterPro" id="IPR036928">
    <property type="entry name" value="AS_sf"/>
</dbReference>
<evidence type="ECO:0000259" key="1">
    <source>
        <dbReference type="Pfam" id="PF01425"/>
    </source>
</evidence>
<evidence type="ECO:0000313" key="3">
    <source>
        <dbReference type="Proteomes" id="UP000619295"/>
    </source>
</evidence>
<evidence type="ECO:0000313" key="2">
    <source>
        <dbReference type="EMBL" id="MBD3847187.1"/>
    </source>
</evidence>
<keyword evidence="3" id="KW-1185">Reference proteome</keyword>
<keyword evidence="2" id="KW-0378">Hydrolase</keyword>
<dbReference type="EC" id="3.5.1.4" evidence="2"/>
<sequence>MTDLADLSAAELLSAYRGRSLSPVEVTEAVIARIAAWEPKLDALWAYDPDAARVQAKASEARWLRGEALALDGVPGTIKENIRTKGVAVPLGTAANDLAPSADDAPPAARLREAGCVILGKTTMPDYGMLSSGLSSFHRLARNPWDVTKNPGGSSAGAGAAGAAGYGPLHVGTDIGGSIRLPAGWCGLVGLKPSFGRVPIDPTYYGRVAGPMTRTVEDAALMMRELSKPDARDGMSLPPQDIDWLALDIDLKGLRIGLQRDAGIGLPVEPETKAAVEAAAKAFADAGAIVEPVGPHITRAMLDGLDDFWRQRAWADIGALPAEKQAKVLPYIFQWAKGGQNLPGERVYRGMSQMMAMRDAALKAILPYDFILSPVSPVPSYPAEWASPINDPAKPFEHICFTVAANMSDQPAVSVHAGTTKAGLPIGLQITGRRFDDLGVLRMARAWEEMRGPIIWPRAPSA</sequence>
<gene>
    <name evidence="2" type="ORF">IED13_15865</name>
</gene>
<dbReference type="Gene3D" id="3.90.1300.10">
    <property type="entry name" value="Amidase signature (AS) domain"/>
    <property type="match status" value="1"/>
</dbReference>
<dbReference type="PANTHER" id="PTHR11895">
    <property type="entry name" value="TRANSAMIDASE"/>
    <property type="match status" value="1"/>
</dbReference>
<dbReference type="AlphaFoldDB" id="A0A927EAA5"/>
<dbReference type="NCBIfam" id="NF005450">
    <property type="entry name" value="PRK07042.1"/>
    <property type="match status" value="1"/>
</dbReference>
<dbReference type="PANTHER" id="PTHR11895:SF173">
    <property type="entry name" value="GLUTAMYL-TRNA AMIDOTRANSFERASE SUBUNIT A"/>
    <property type="match status" value="1"/>
</dbReference>
<accession>A0A927EAA5</accession>
<dbReference type="Pfam" id="PF01425">
    <property type="entry name" value="Amidase"/>
    <property type="match status" value="1"/>
</dbReference>
<feature type="domain" description="Amidase" evidence="1">
    <location>
        <begin position="25"/>
        <end position="440"/>
    </location>
</feature>
<dbReference type="RefSeq" id="WP_191124735.1">
    <property type="nucleotide sequence ID" value="NZ_JACXWY010000009.1"/>
</dbReference>
<dbReference type="SUPFAM" id="SSF75304">
    <property type="entry name" value="Amidase signature (AS) enzymes"/>
    <property type="match status" value="1"/>
</dbReference>
<dbReference type="EMBL" id="JACXWY010000009">
    <property type="protein sequence ID" value="MBD3847187.1"/>
    <property type="molecule type" value="Genomic_DNA"/>
</dbReference>